<accession>A0A8J4DU54</accession>
<reference evidence="2" key="1">
    <citation type="submission" date="2021-01" db="EMBL/GenBank/DDBJ databases">
        <title>Whole genome shotgun sequence of Virgisporangium aliadipatigenens NBRC 105644.</title>
        <authorList>
            <person name="Komaki H."/>
            <person name="Tamura T."/>
        </authorList>
    </citation>
    <scope>NUCLEOTIDE SEQUENCE</scope>
    <source>
        <strain evidence="2">NBRC 105644</strain>
    </source>
</reference>
<protein>
    <submittedName>
        <fullName evidence="2">Uncharacterized protein</fullName>
    </submittedName>
</protein>
<sequence length="233" mass="25640">MSVHRTSVIVSVTGRYGSCEIRMIRAVGNTSGTTPWDGLMSGWQSNYVSAPEQLRRQRSNLLALVGQRLQAGWELARDRWQPDIPLVLVFHDGAQLELAWAADDDLSISWNTIDLRAACTLVGRRHEWRSSHPHPLAAVAGRILTGWAVTESPYFPGDVDLTGELPMDLAAGWSMAGLWIEFGDIGLHVFSGADATYISDAPEQPCDQGHTRVTHRQLQEDDAQAPRDPTASS</sequence>
<evidence type="ECO:0000256" key="1">
    <source>
        <dbReference type="SAM" id="MobiDB-lite"/>
    </source>
</evidence>
<dbReference type="EMBL" id="BOPF01000041">
    <property type="protein sequence ID" value="GIJ50950.1"/>
    <property type="molecule type" value="Genomic_DNA"/>
</dbReference>
<dbReference type="AlphaFoldDB" id="A0A8J4DU54"/>
<proteinExistence type="predicted"/>
<name>A0A8J4DU54_9ACTN</name>
<dbReference type="Proteomes" id="UP000619260">
    <property type="component" value="Unassembled WGS sequence"/>
</dbReference>
<keyword evidence="3" id="KW-1185">Reference proteome</keyword>
<evidence type="ECO:0000313" key="2">
    <source>
        <dbReference type="EMBL" id="GIJ50950.1"/>
    </source>
</evidence>
<organism evidence="2 3">
    <name type="scientific">Virgisporangium aliadipatigenens</name>
    <dbReference type="NCBI Taxonomy" id="741659"/>
    <lineage>
        <taxon>Bacteria</taxon>
        <taxon>Bacillati</taxon>
        <taxon>Actinomycetota</taxon>
        <taxon>Actinomycetes</taxon>
        <taxon>Micromonosporales</taxon>
        <taxon>Micromonosporaceae</taxon>
        <taxon>Virgisporangium</taxon>
    </lineage>
</organism>
<evidence type="ECO:0000313" key="3">
    <source>
        <dbReference type="Proteomes" id="UP000619260"/>
    </source>
</evidence>
<gene>
    <name evidence="2" type="ORF">Val02_78360</name>
</gene>
<comment type="caution">
    <text evidence="2">The sequence shown here is derived from an EMBL/GenBank/DDBJ whole genome shotgun (WGS) entry which is preliminary data.</text>
</comment>
<feature type="region of interest" description="Disordered" evidence="1">
    <location>
        <begin position="201"/>
        <end position="233"/>
    </location>
</feature>